<accession>A0A392P650</accession>
<name>A0A392P650_9FABA</name>
<dbReference type="AlphaFoldDB" id="A0A392P650"/>
<organism evidence="2 3">
    <name type="scientific">Trifolium medium</name>
    <dbReference type="NCBI Taxonomy" id="97028"/>
    <lineage>
        <taxon>Eukaryota</taxon>
        <taxon>Viridiplantae</taxon>
        <taxon>Streptophyta</taxon>
        <taxon>Embryophyta</taxon>
        <taxon>Tracheophyta</taxon>
        <taxon>Spermatophyta</taxon>
        <taxon>Magnoliopsida</taxon>
        <taxon>eudicotyledons</taxon>
        <taxon>Gunneridae</taxon>
        <taxon>Pentapetalae</taxon>
        <taxon>rosids</taxon>
        <taxon>fabids</taxon>
        <taxon>Fabales</taxon>
        <taxon>Fabaceae</taxon>
        <taxon>Papilionoideae</taxon>
        <taxon>50 kb inversion clade</taxon>
        <taxon>NPAAA clade</taxon>
        <taxon>Hologalegina</taxon>
        <taxon>IRL clade</taxon>
        <taxon>Trifolieae</taxon>
        <taxon>Trifolium</taxon>
    </lineage>
</organism>
<evidence type="ECO:0000313" key="2">
    <source>
        <dbReference type="EMBL" id="MCI06860.1"/>
    </source>
</evidence>
<reference evidence="2 3" key="1">
    <citation type="journal article" date="2018" name="Front. Plant Sci.">
        <title>Red Clover (Trifolium pratense) and Zigzag Clover (T. medium) - A Picture of Genomic Similarities and Differences.</title>
        <authorList>
            <person name="Dluhosova J."/>
            <person name="Istvanek J."/>
            <person name="Nedelnik J."/>
            <person name="Repkova J."/>
        </authorList>
    </citation>
    <scope>NUCLEOTIDE SEQUENCE [LARGE SCALE GENOMIC DNA]</scope>
    <source>
        <strain evidence="3">cv. 10/8</strain>
        <tissue evidence="2">Leaf</tissue>
    </source>
</reference>
<dbReference type="Pfam" id="PF03732">
    <property type="entry name" value="Retrotrans_gag"/>
    <property type="match status" value="1"/>
</dbReference>
<evidence type="ECO:0000313" key="3">
    <source>
        <dbReference type="Proteomes" id="UP000265520"/>
    </source>
</evidence>
<sequence length="201" mass="22937">MAEIKSLKDYATPTVVEPHSSIARPAVEANHFELKPSLLSMIQQNQFYGSITDDPNLHLSVFLEYCDTLKLNAVTSDAIRLRLFPFSLRDKARAWLYSLPAELITTWDQLKQAFLAKFYPPSKTAQMRNQITSFGQKEGESLWEAWERFKEMLRPCPHHGLEPWLIVHIFYNGLSYNTRMTVDAAAGGALMNKSVDEAQVD</sequence>
<evidence type="ECO:0000259" key="1">
    <source>
        <dbReference type="Pfam" id="PF03732"/>
    </source>
</evidence>
<dbReference type="Proteomes" id="UP000265520">
    <property type="component" value="Unassembled WGS sequence"/>
</dbReference>
<dbReference type="EMBL" id="LXQA010063324">
    <property type="protein sequence ID" value="MCI06860.1"/>
    <property type="molecule type" value="Genomic_DNA"/>
</dbReference>
<dbReference type="PANTHER" id="PTHR33223">
    <property type="entry name" value="CCHC-TYPE DOMAIN-CONTAINING PROTEIN"/>
    <property type="match status" value="1"/>
</dbReference>
<proteinExistence type="predicted"/>
<dbReference type="PANTHER" id="PTHR33223:SF11">
    <property type="entry name" value="ELEMENT PROTEIN, PUTATIVE-RELATED"/>
    <property type="match status" value="1"/>
</dbReference>
<dbReference type="InterPro" id="IPR005162">
    <property type="entry name" value="Retrotrans_gag_dom"/>
</dbReference>
<feature type="domain" description="Retrotransposon gag" evidence="1">
    <location>
        <begin position="82"/>
        <end position="175"/>
    </location>
</feature>
<comment type="caution">
    <text evidence="2">The sequence shown here is derived from an EMBL/GenBank/DDBJ whole genome shotgun (WGS) entry which is preliminary data.</text>
</comment>
<protein>
    <recommendedName>
        <fullName evidence="1">Retrotransposon gag domain-containing protein</fullName>
    </recommendedName>
</protein>
<keyword evidence="3" id="KW-1185">Reference proteome</keyword>